<gene>
    <name evidence="2" type="ORF">EJ357_46920</name>
</gene>
<dbReference type="Gene3D" id="3.40.50.300">
    <property type="entry name" value="P-loop containing nucleotide triphosphate hydrolases"/>
    <property type="match status" value="1"/>
</dbReference>
<dbReference type="Pfam" id="PF22738">
    <property type="entry name" value="NNH7"/>
    <property type="match status" value="1"/>
</dbReference>
<dbReference type="InterPro" id="IPR027417">
    <property type="entry name" value="P-loop_NTPase"/>
</dbReference>
<dbReference type="Proteomes" id="UP000280298">
    <property type="component" value="Chromosome"/>
</dbReference>
<dbReference type="InterPro" id="IPR054567">
    <property type="entry name" value="NNH7"/>
</dbReference>
<accession>A0A3S9MLC8</accession>
<sequence>MDRLTGGLLLATSATGIGLLSNLFDVRGELARLSAGLVRGFAEQARGLGRFDRSERLTAAHAVVVLCAYFEALSETDLPCDPRDLELTAAEQANLAGGDTGASRRLGSLAAGLLQAEVPMPVPQRPYEKTLEALSEFYRRLSGEVTRFVSGLALWDSLDDTRKERFAHTLSNDLPRAAVNRYEELFGQLALDCPEVAFWANFVDHQATRAQLETVSASLEGLQVALGQIAQRRPADAWITGLARAHAAVLDRPILTSRDALDGTSLPTLGAAYVNPDFRVCEVGPSDPFATESWWQELPVRGDLDAFLLGHLTSLQAVRAPLIVLGQPGSGKSVLTQVLAARLPPADFLVVRVALREAAADADLQTQIEQAVRSSTGESVHWPELVHRGRHALAVIMLDGFDELLQATGTSQTDYLLRVAAFQAREAGQGRPVAVLVTSRTAVADRARPAPGMIALRLEPFNDRQVTQWLEVWNTTNTAGFAARGLQPLAPDTVLAHRALASQPLLLLMLALYDSDRNALQLRSAALGQAELYERLLTSFAEREVRKSAAALTEEQFGEAVEEELTQLSMVAFAMFNRGQQWIGAADLNTDLAALAPDLDSRSAHTGLRAHLTAAQLLLGRFFFVHEARASREGRTLSTYEFLHATFGEYLVARLATQELHDLAELVRHPSRRSRPSTFDDAFLYALLSFMPLTTRATVVSFLVERLRGWPQLLRTQTLTVLLGLFHRALLPRHDTRYEAYTPQRVTVPARPATYSLNLMLLAVATTTTEGLSGEDLFPDTGETVAAWRRLALLWRSQCPSEGWSGLIAGVAIDRFWDDGRRQIRVRLQDGAQAEPWSLDPFWTYGFGPDHEYRPRTDNQWFAWITDDHRELQQQAKFLCDVADDVFAHGLQPWAGAWDTAVVSFHATREHPAASAANALVRLWLTSDQDSTPADLTATFDLCLQAALNGFAPFDTDTRRRFRLVFLRRLAADWERLEHAWVERAMRAIHDGGKDAIDEGAQFLDAAREILPAPLTALWPDRQ</sequence>
<reference evidence="2 3" key="1">
    <citation type="journal article" date="2019" name="Int. J. Syst. Evol. Microbiol.">
        <title>Streptomyces cyaneochromogenes sp. nov., a blue pigment-producing actinomycete from manganese-contaminated soil.</title>
        <authorList>
            <person name="Tang X."/>
            <person name="Zhao J."/>
            <person name="Li K."/>
            <person name="Chen Z."/>
            <person name="Sun Y."/>
            <person name="Gao J."/>
        </authorList>
    </citation>
    <scope>NUCLEOTIDE SEQUENCE [LARGE SCALE GENOMIC DNA]</scope>
    <source>
        <strain evidence="2 3">MK-45</strain>
    </source>
</reference>
<dbReference type="KEGG" id="scya:EJ357_46920"/>
<dbReference type="SUPFAM" id="SSF52540">
    <property type="entry name" value="P-loop containing nucleoside triphosphate hydrolases"/>
    <property type="match status" value="1"/>
</dbReference>
<feature type="domain" description="NACHT N-terminal Helical" evidence="1">
    <location>
        <begin position="1"/>
        <end position="203"/>
    </location>
</feature>
<evidence type="ECO:0000313" key="3">
    <source>
        <dbReference type="Proteomes" id="UP000280298"/>
    </source>
</evidence>
<proteinExistence type="predicted"/>
<organism evidence="2 3">
    <name type="scientific">Streptomyces cyaneochromogenes</name>
    <dbReference type="NCBI Taxonomy" id="2496836"/>
    <lineage>
        <taxon>Bacteria</taxon>
        <taxon>Bacillati</taxon>
        <taxon>Actinomycetota</taxon>
        <taxon>Actinomycetes</taxon>
        <taxon>Kitasatosporales</taxon>
        <taxon>Streptomycetaceae</taxon>
        <taxon>Streptomyces</taxon>
    </lineage>
</organism>
<dbReference type="OrthoDB" id="419933at2"/>
<dbReference type="AlphaFoldDB" id="A0A3S9MLC8"/>
<evidence type="ECO:0000259" key="1">
    <source>
        <dbReference type="Pfam" id="PF22738"/>
    </source>
</evidence>
<evidence type="ECO:0000313" key="2">
    <source>
        <dbReference type="EMBL" id="AZQ40005.1"/>
    </source>
</evidence>
<name>A0A3S9MLC8_9ACTN</name>
<protein>
    <recommendedName>
        <fullName evidence="1">NACHT N-terminal Helical domain-containing protein</fullName>
    </recommendedName>
</protein>
<keyword evidence="3" id="KW-1185">Reference proteome</keyword>
<dbReference type="EMBL" id="CP034539">
    <property type="protein sequence ID" value="AZQ40005.1"/>
    <property type="molecule type" value="Genomic_DNA"/>
</dbReference>